<comment type="caution">
    <text evidence="1">The sequence shown here is derived from an EMBL/GenBank/DDBJ whole genome shotgun (WGS) entry which is preliminary data.</text>
</comment>
<evidence type="ECO:0000313" key="1">
    <source>
        <dbReference type="EMBL" id="SAL23578.1"/>
    </source>
</evidence>
<sequence>MGRACGWSSKKVSPAARRSRLGKGAGVRFAGRGQGNCQAFGSSMSRSFLLDTDAAVVALIFKKETKTTRSMFLFVRLR</sequence>
<accession>A0A158FUR8</accession>
<gene>
    <name evidence="1" type="ORF">AWB67_00896</name>
</gene>
<dbReference type="EMBL" id="FCOL02000003">
    <property type="protein sequence ID" value="SAL23578.1"/>
    <property type="molecule type" value="Genomic_DNA"/>
</dbReference>
<evidence type="ECO:0000313" key="2">
    <source>
        <dbReference type="Proteomes" id="UP000054925"/>
    </source>
</evidence>
<proteinExistence type="predicted"/>
<reference evidence="1" key="1">
    <citation type="submission" date="2016-01" db="EMBL/GenBank/DDBJ databases">
        <authorList>
            <person name="Peeters C."/>
        </authorList>
    </citation>
    <scope>NUCLEOTIDE SEQUENCE [LARGE SCALE GENOMIC DNA]</scope>
    <source>
        <strain evidence="1">LMG 22937</strain>
    </source>
</reference>
<keyword evidence="2" id="KW-1185">Reference proteome</keyword>
<dbReference type="Proteomes" id="UP000054925">
    <property type="component" value="Unassembled WGS sequence"/>
</dbReference>
<dbReference type="AlphaFoldDB" id="A0A158FUR8"/>
<organism evidence="1 2">
    <name type="scientific">Caballeronia terrestris</name>
    <dbReference type="NCBI Taxonomy" id="1226301"/>
    <lineage>
        <taxon>Bacteria</taxon>
        <taxon>Pseudomonadati</taxon>
        <taxon>Pseudomonadota</taxon>
        <taxon>Betaproteobacteria</taxon>
        <taxon>Burkholderiales</taxon>
        <taxon>Burkholderiaceae</taxon>
        <taxon>Caballeronia</taxon>
    </lineage>
</organism>
<name>A0A158FUR8_9BURK</name>
<protein>
    <submittedName>
        <fullName evidence="1">Uncharacterized protein</fullName>
    </submittedName>
</protein>